<feature type="compositionally biased region" description="Basic and acidic residues" evidence="8">
    <location>
        <begin position="129"/>
        <end position="145"/>
    </location>
</feature>
<feature type="region of interest" description="Disordered" evidence="8">
    <location>
        <begin position="672"/>
        <end position="692"/>
    </location>
</feature>
<keyword evidence="6" id="KW-0143">Chaperone</keyword>
<dbReference type="Gene3D" id="3.30.230.80">
    <property type="match status" value="1"/>
</dbReference>
<keyword evidence="10" id="KW-1185">Reference proteome</keyword>
<evidence type="ECO:0000256" key="2">
    <source>
        <dbReference type="ARBA" id="ARBA00008239"/>
    </source>
</evidence>
<keyword evidence="5 7" id="KW-0067">ATP-binding</keyword>
<dbReference type="GO" id="GO:0051082">
    <property type="term" value="F:unfolded protein binding"/>
    <property type="evidence" value="ECO:0007669"/>
    <property type="project" value="InterPro"/>
</dbReference>
<feature type="compositionally biased region" description="Acidic residues" evidence="8">
    <location>
        <begin position="146"/>
        <end position="158"/>
    </location>
</feature>
<reference evidence="9 10" key="1">
    <citation type="submission" date="2016-07" db="EMBL/GenBank/DDBJ databases">
        <title>Pervasive Adenine N6-methylation of Active Genes in Fungi.</title>
        <authorList>
            <consortium name="DOE Joint Genome Institute"/>
            <person name="Mondo S.J."/>
            <person name="Dannebaum R.O."/>
            <person name="Kuo R.C."/>
            <person name="Labutti K."/>
            <person name="Haridas S."/>
            <person name="Kuo A."/>
            <person name="Salamov A."/>
            <person name="Ahrendt S.R."/>
            <person name="Lipzen A."/>
            <person name="Sullivan W."/>
            <person name="Andreopoulos W.B."/>
            <person name="Clum A."/>
            <person name="Lindquist E."/>
            <person name="Daum C."/>
            <person name="Ramamoorthy G.K."/>
            <person name="Gryganskyi A."/>
            <person name="Culley D."/>
            <person name="Magnuson J.K."/>
            <person name="James T.Y."/>
            <person name="O'Malley M.A."/>
            <person name="Stajich J.E."/>
            <person name="Spatafora J.W."/>
            <person name="Visel A."/>
            <person name="Grigoriev I.V."/>
        </authorList>
    </citation>
    <scope>NUCLEOTIDE SEQUENCE [LARGE SCALE GENOMIC DNA]</scope>
    <source>
        <strain evidence="9 10">NRRL 3116</strain>
    </source>
</reference>
<evidence type="ECO:0000256" key="3">
    <source>
        <dbReference type="ARBA" id="ARBA00022490"/>
    </source>
</evidence>
<evidence type="ECO:0000256" key="8">
    <source>
        <dbReference type="SAM" id="MobiDB-lite"/>
    </source>
</evidence>
<feature type="region of interest" description="Disordered" evidence="8">
    <location>
        <begin position="129"/>
        <end position="164"/>
    </location>
</feature>
<dbReference type="PIRSF" id="PIRSF002583">
    <property type="entry name" value="Hsp90"/>
    <property type="match status" value="1"/>
</dbReference>
<dbReference type="EMBL" id="MCFF01000019">
    <property type="protein sequence ID" value="ORZ15439.1"/>
    <property type="molecule type" value="Genomic_DNA"/>
</dbReference>
<keyword evidence="3" id="KW-0963">Cytoplasm</keyword>
<evidence type="ECO:0000313" key="9">
    <source>
        <dbReference type="EMBL" id="ORZ15439.1"/>
    </source>
</evidence>
<proteinExistence type="inferred from homology"/>
<dbReference type="NCBIfam" id="NF003555">
    <property type="entry name" value="PRK05218.1"/>
    <property type="match status" value="1"/>
</dbReference>
<dbReference type="GO" id="GO:0016887">
    <property type="term" value="F:ATP hydrolysis activity"/>
    <property type="evidence" value="ECO:0007669"/>
    <property type="project" value="InterPro"/>
</dbReference>
<evidence type="ECO:0000256" key="4">
    <source>
        <dbReference type="ARBA" id="ARBA00022741"/>
    </source>
</evidence>
<evidence type="ECO:0000256" key="1">
    <source>
        <dbReference type="ARBA" id="ARBA00004496"/>
    </source>
</evidence>
<feature type="binding site" evidence="7">
    <location>
        <begin position="11"/>
        <end position="12"/>
    </location>
    <ligand>
        <name>ATP</name>
        <dbReference type="ChEBI" id="CHEBI:30616"/>
    </ligand>
</feature>
<dbReference type="FunFam" id="3.40.50.11260:FF:000001">
    <property type="entry name" value="Heat shock protein 90 alpha"/>
    <property type="match status" value="1"/>
</dbReference>
<dbReference type="STRING" id="64571.A0A1Y2GM67"/>
<dbReference type="Proteomes" id="UP000193648">
    <property type="component" value="Unassembled WGS sequence"/>
</dbReference>
<dbReference type="InterPro" id="IPR037196">
    <property type="entry name" value="HSP90_C"/>
</dbReference>
<evidence type="ECO:0000256" key="5">
    <source>
        <dbReference type="ARBA" id="ARBA00022840"/>
    </source>
</evidence>
<dbReference type="FunCoup" id="A0A1Y2GM67">
    <property type="interactions" value="498"/>
</dbReference>
<dbReference type="PANTHER" id="PTHR11528">
    <property type="entry name" value="HEAT SHOCK PROTEIN 90 FAMILY MEMBER"/>
    <property type="match status" value="1"/>
</dbReference>
<dbReference type="Gene3D" id="3.40.50.11260">
    <property type="match status" value="1"/>
</dbReference>
<accession>A0A1Y2GM67</accession>
<dbReference type="GO" id="GO:0140662">
    <property type="term" value="F:ATP-dependent protein folding chaperone"/>
    <property type="evidence" value="ECO:0007669"/>
    <property type="project" value="InterPro"/>
</dbReference>
<dbReference type="SUPFAM" id="SSF110942">
    <property type="entry name" value="HSP90 C-terminal domain"/>
    <property type="match status" value="1"/>
</dbReference>
<dbReference type="InterPro" id="IPR036890">
    <property type="entry name" value="HATPase_C_sf"/>
</dbReference>
<comment type="similarity">
    <text evidence="2">Belongs to the heat shock protein 90 family.</text>
</comment>
<comment type="caution">
    <text evidence="9">The sequence shown here is derived from an EMBL/GenBank/DDBJ whole genome shotgun (WGS) entry which is preliminary data.</text>
</comment>
<dbReference type="AlphaFoldDB" id="A0A1Y2GM67"/>
<dbReference type="InParanoid" id="A0A1Y2GM67"/>
<organism evidence="9 10">
    <name type="scientific">Lobosporangium transversale</name>
    <dbReference type="NCBI Taxonomy" id="64571"/>
    <lineage>
        <taxon>Eukaryota</taxon>
        <taxon>Fungi</taxon>
        <taxon>Fungi incertae sedis</taxon>
        <taxon>Mucoromycota</taxon>
        <taxon>Mortierellomycotina</taxon>
        <taxon>Mortierellomycetes</taxon>
        <taxon>Mortierellales</taxon>
        <taxon>Mortierellaceae</taxon>
        <taxon>Lobosporangium</taxon>
    </lineage>
</organism>
<feature type="compositionally biased region" description="Basic and acidic residues" evidence="8">
    <location>
        <begin position="683"/>
        <end position="692"/>
    </location>
</feature>
<dbReference type="Pfam" id="PF00183">
    <property type="entry name" value="HSP90"/>
    <property type="match status" value="1"/>
</dbReference>
<dbReference type="GeneID" id="33572793"/>
<evidence type="ECO:0000313" key="10">
    <source>
        <dbReference type="Proteomes" id="UP000193648"/>
    </source>
</evidence>
<name>A0A1Y2GM67_9FUNG</name>
<evidence type="ECO:0000256" key="6">
    <source>
        <dbReference type="ARBA" id="ARBA00023186"/>
    </source>
</evidence>
<dbReference type="InterPro" id="IPR020575">
    <property type="entry name" value="Hsp90_N"/>
</dbReference>
<dbReference type="InterPro" id="IPR020568">
    <property type="entry name" value="Ribosomal_Su5_D2-typ_SF"/>
</dbReference>
<feature type="binding site" evidence="7">
    <location>
        <position position="289"/>
    </location>
    <ligand>
        <name>ATP</name>
        <dbReference type="ChEBI" id="CHEBI:30616"/>
    </ligand>
</feature>
<dbReference type="Gene3D" id="3.30.565.10">
    <property type="entry name" value="Histidine kinase-like ATPase, C-terminal domain"/>
    <property type="match status" value="1"/>
</dbReference>
<dbReference type="Gene3D" id="1.20.120.790">
    <property type="entry name" value="Heat shock protein 90, C-terminal domain"/>
    <property type="match status" value="1"/>
</dbReference>
<dbReference type="GO" id="GO:0005737">
    <property type="term" value="C:cytoplasm"/>
    <property type="evidence" value="ECO:0007669"/>
    <property type="project" value="UniProtKB-SubCell"/>
</dbReference>
<comment type="subcellular location">
    <subcellularLocation>
        <location evidence="1">Cytoplasm</location>
    </subcellularLocation>
</comment>
<dbReference type="InterPro" id="IPR001404">
    <property type="entry name" value="Hsp90_fam"/>
</dbReference>
<dbReference type="SUPFAM" id="SSF54211">
    <property type="entry name" value="Ribosomal protein S5 domain 2-like"/>
    <property type="match status" value="1"/>
</dbReference>
<dbReference type="GO" id="GO:0005524">
    <property type="term" value="F:ATP binding"/>
    <property type="evidence" value="ECO:0007669"/>
    <property type="project" value="UniProtKB-KW"/>
</dbReference>
<dbReference type="OrthoDB" id="28737at2759"/>
<dbReference type="RefSeq" id="XP_021881187.1">
    <property type="nucleotide sequence ID" value="XM_022030952.1"/>
</dbReference>
<gene>
    <name evidence="9" type="ORF">BCR41DRAFT_63158</name>
</gene>
<dbReference type="SUPFAM" id="SSF55874">
    <property type="entry name" value="ATPase domain of HSP90 chaperone/DNA topoisomerase II/histidine kinase"/>
    <property type="match status" value="1"/>
</dbReference>
<keyword evidence="4 7" id="KW-0547">Nucleotide-binding</keyword>
<protein>
    <submittedName>
        <fullName evidence="9">Hsp90 protein-domain-containing protein</fullName>
    </submittedName>
</protein>
<feature type="binding site" evidence="7">
    <location>
        <position position="84"/>
    </location>
    <ligand>
        <name>ATP</name>
        <dbReference type="ChEBI" id="CHEBI:30616"/>
    </ligand>
</feature>
<dbReference type="PRINTS" id="PR00775">
    <property type="entry name" value="HEATSHOCK90"/>
</dbReference>
<sequence length="692" mass="79350">MILMTFLYLQSGTSEFLETMSGDKADMDLIGKFGVGFYSVFLVADKVRVTSKNNNDDQYIWESTAVDDFTIAKDPAGNTLGRGTQIAIHLKEDQDQYLEDKRIKDLVTKYSEFINFPIYLRRTVSKAVEPEKPAEAKETENKKVDIDDEEAQVEDVKDEETKDKPAPVTVTYDEDELMNTNKPIWVRDPKTVTTKEYEDFYPVLTREHGSKAMAYTHFKAEGDVEFKAIMYVPDKAPKDLFHMDSRHNNVKLYVKRVFITDESKEFLPQWLSFLKVLVDAEDAPLNVSRETVQSNKSIQSIRKHLVKKFFDMLKSLSQDEEKYTKFIQEFGTSLKLGTMEDRDNVKKIARFLRYRSSNSDKYTSFESYVSRMKKGQKSIYYVIGGSVDEIKQSPFVEALLARGYEVLYMVEPVDEVVLTQLGNFEGKTFQNVAKSELNLNDEDDAEALKELETKFLPLLDWMQAALINEIEKVRVSKRLTTSPAALVANDFGWTANMERLMESQAKHTDNPMHMFAKNQKKILEINPGHPLIQSMLERASKDPKGFENDKQFQDITKILYEMTLVRSGYALKEGVKNFAGRVENMLRISLNVDLNAEATFEAPQAEDRDEEEIKAEIEQREDILKADELKPGTMSAEELNKMLKEFTDSTNPPRAGYDANKDGEIVEEIIAKNEEELDSEDSEGIKAVHDEL</sequence>
<evidence type="ECO:0000256" key="7">
    <source>
        <dbReference type="PIRSR" id="PIRSR002583-1"/>
    </source>
</evidence>